<proteinExistence type="predicted"/>
<accession>A0A8S1N1J1</accession>
<dbReference type="Proteomes" id="UP000688137">
    <property type="component" value="Unassembled WGS sequence"/>
</dbReference>
<evidence type="ECO:0008006" key="3">
    <source>
        <dbReference type="Google" id="ProtNLM"/>
    </source>
</evidence>
<keyword evidence="2" id="KW-1185">Reference proteome</keyword>
<evidence type="ECO:0000313" key="2">
    <source>
        <dbReference type="Proteomes" id="UP000688137"/>
    </source>
</evidence>
<reference evidence="1" key="1">
    <citation type="submission" date="2021-01" db="EMBL/GenBank/DDBJ databases">
        <authorList>
            <consortium name="Genoscope - CEA"/>
            <person name="William W."/>
        </authorList>
    </citation>
    <scope>NUCLEOTIDE SEQUENCE</scope>
</reference>
<gene>
    <name evidence="1" type="ORF">PPRIM_AZ9-3.1.T0690223</name>
</gene>
<sequence length="191" mass="22338">MTLLIQAIQLKITKNLKRTYKQNIIQFKDYLIVKILNSTYNFQQPIHLNLVKFTSLVSISKSGFHHLCYENISSKNTSLIGSNFIQREFDHIEIRGVNLHGAQLFNCKWKNIKIHELNKLDGHIGEINSVCFSPDVNTIETSSYDSENLPFLWLREKTSFFQQNGVPQFYHLLFLWQNFSEGLSKIKIENI</sequence>
<protein>
    <recommendedName>
        <fullName evidence="3">Pentapeptide repeat-containing protein</fullName>
    </recommendedName>
</protein>
<dbReference type="PANTHER" id="PTHR45333:SF1">
    <property type="entry name" value="CHROMOSOME UNDETERMINED SCAFFOLD_625, WHOLE GENOME SHOTGUN SEQUENCE"/>
    <property type="match status" value="1"/>
</dbReference>
<name>A0A8S1N1J1_PARPR</name>
<dbReference type="PANTHER" id="PTHR45333">
    <property type="entry name" value="MEMBRANE PROTEIN-RELATED"/>
    <property type="match status" value="1"/>
</dbReference>
<dbReference type="EMBL" id="CAJJDM010000072">
    <property type="protein sequence ID" value="CAD8083293.1"/>
    <property type="molecule type" value="Genomic_DNA"/>
</dbReference>
<dbReference type="AlphaFoldDB" id="A0A8S1N1J1"/>
<evidence type="ECO:0000313" key="1">
    <source>
        <dbReference type="EMBL" id="CAD8083293.1"/>
    </source>
</evidence>
<organism evidence="1 2">
    <name type="scientific">Paramecium primaurelia</name>
    <dbReference type="NCBI Taxonomy" id="5886"/>
    <lineage>
        <taxon>Eukaryota</taxon>
        <taxon>Sar</taxon>
        <taxon>Alveolata</taxon>
        <taxon>Ciliophora</taxon>
        <taxon>Intramacronucleata</taxon>
        <taxon>Oligohymenophorea</taxon>
        <taxon>Peniculida</taxon>
        <taxon>Parameciidae</taxon>
        <taxon>Paramecium</taxon>
    </lineage>
</organism>
<comment type="caution">
    <text evidence="1">The sequence shown here is derived from an EMBL/GenBank/DDBJ whole genome shotgun (WGS) entry which is preliminary data.</text>
</comment>